<feature type="compositionally biased region" description="Polar residues" evidence="1">
    <location>
        <begin position="246"/>
        <end position="255"/>
    </location>
</feature>
<dbReference type="AlphaFoldDB" id="A0A7U2EYZ4"/>
<dbReference type="RefSeq" id="XP_001805982.1">
    <property type="nucleotide sequence ID" value="XM_001805930.1"/>
</dbReference>
<dbReference type="OMA" id="IRQSDPF"/>
<feature type="compositionally biased region" description="Low complexity" evidence="1">
    <location>
        <begin position="124"/>
        <end position="140"/>
    </location>
</feature>
<proteinExistence type="predicted"/>
<feature type="region of interest" description="Disordered" evidence="1">
    <location>
        <begin position="483"/>
        <end position="584"/>
    </location>
</feature>
<evidence type="ECO:0000256" key="2">
    <source>
        <dbReference type="SAM" id="Phobius"/>
    </source>
</evidence>
<organism evidence="3 4">
    <name type="scientific">Phaeosphaeria nodorum (strain SN15 / ATCC MYA-4574 / FGSC 10173)</name>
    <name type="common">Glume blotch fungus</name>
    <name type="synonym">Parastagonospora nodorum</name>
    <dbReference type="NCBI Taxonomy" id="321614"/>
    <lineage>
        <taxon>Eukaryota</taxon>
        <taxon>Fungi</taxon>
        <taxon>Dikarya</taxon>
        <taxon>Ascomycota</taxon>
        <taxon>Pezizomycotina</taxon>
        <taxon>Dothideomycetes</taxon>
        <taxon>Pleosporomycetidae</taxon>
        <taxon>Pleosporales</taxon>
        <taxon>Pleosporineae</taxon>
        <taxon>Phaeosphaeriaceae</taxon>
        <taxon>Parastagonospora</taxon>
    </lineage>
</organism>
<feature type="compositionally biased region" description="Polar residues" evidence="1">
    <location>
        <begin position="608"/>
        <end position="628"/>
    </location>
</feature>
<feature type="region of interest" description="Disordered" evidence="1">
    <location>
        <begin position="218"/>
        <end position="276"/>
    </location>
</feature>
<reference evidence="4" key="1">
    <citation type="journal article" date="2021" name="BMC Genomics">
        <title>Chromosome-level genome assembly and manually-curated proteome of model necrotroph Parastagonospora nodorum Sn15 reveals a genome-wide trove of candidate effector homologs, and redundancy of virulence-related functions within an accessory chromosome.</title>
        <authorList>
            <person name="Bertazzoni S."/>
            <person name="Jones D.A.B."/>
            <person name="Phan H.T."/>
            <person name="Tan K.-C."/>
            <person name="Hane J.K."/>
        </authorList>
    </citation>
    <scope>NUCLEOTIDE SEQUENCE [LARGE SCALE GENOMIC DNA]</scope>
    <source>
        <strain evidence="4">SN15 / ATCC MYA-4574 / FGSC 10173)</strain>
    </source>
</reference>
<dbReference type="Proteomes" id="UP000663193">
    <property type="component" value="Chromosome 5"/>
</dbReference>
<keyword evidence="4" id="KW-1185">Reference proteome</keyword>
<accession>A0A7U2EYZ4</accession>
<keyword evidence="2" id="KW-0812">Transmembrane</keyword>
<keyword evidence="2" id="KW-1133">Transmembrane helix</keyword>
<evidence type="ECO:0000313" key="3">
    <source>
        <dbReference type="EMBL" id="QRC95696.1"/>
    </source>
</evidence>
<feature type="compositionally biased region" description="Basic and acidic residues" evidence="1">
    <location>
        <begin position="386"/>
        <end position="399"/>
    </location>
</feature>
<feature type="compositionally biased region" description="Low complexity" evidence="1">
    <location>
        <begin position="22"/>
        <end position="49"/>
    </location>
</feature>
<feature type="region of interest" description="Disordered" evidence="1">
    <location>
        <begin position="606"/>
        <end position="631"/>
    </location>
</feature>
<feature type="transmembrane region" description="Helical" evidence="2">
    <location>
        <begin position="289"/>
        <end position="311"/>
    </location>
</feature>
<feature type="compositionally biased region" description="Pro residues" evidence="1">
    <location>
        <begin position="61"/>
        <end position="82"/>
    </location>
</feature>
<dbReference type="OrthoDB" id="3936275at2759"/>
<feature type="compositionally biased region" description="Low complexity" evidence="1">
    <location>
        <begin position="221"/>
        <end position="240"/>
    </location>
</feature>
<feature type="region of interest" description="Disordered" evidence="1">
    <location>
        <begin position="351"/>
        <end position="461"/>
    </location>
</feature>
<dbReference type="KEGG" id="pno:SNOG_15847"/>
<keyword evidence="2" id="KW-0472">Membrane</keyword>
<dbReference type="EMBL" id="CP069027">
    <property type="protein sequence ID" value="QRC95696.1"/>
    <property type="molecule type" value="Genomic_DNA"/>
</dbReference>
<feature type="compositionally biased region" description="Polar residues" evidence="1">
    <location>
        <begin position="1"/>
        <end position="11"/>
    </location>
</feature>
<evidence type="ECO:0000313" key="4">
    <source>
        <dbReference type="Proteomes" id="UP000663193"/>
    </source>
</evidence>
<protein>
    <submittedName>
        <fullName evidence="3">Uncharacterized protein</fullName>
    </submittedName>
</protein>
<gene>
    <name evidence="3" type="ORF">JI435_158470</name>
</gene>
<feature type="compositionally biased region" description="Polar residues" evidence="1">
    <location>
        <begin position="525"/>
        <end position="534"/>
    </location>
</feature>
<sequence>MASPQESITTVSGRRCTRSRARTAATSILTSSEAAVVTPTEVTTSSTAAQAPPVQTSPAEAAPPPPPPPPPSSAAAAPPPSSAPAEQPAAAPTTTQSAVSSALGTQSTAPIPSAPRILLPNPAPSQQAVAPPQRPVQVSAPAPAAEAVVSSVAQVSTPVPALLAPTTLVPTVPVPTSSNAIPIAALPPSLDQSSVLPSFISPPGTAESAVLPSSLVVDANPQPTQSVSPSESTSASANEPVAAQPRPTTSVSPVSTGDAAAGVIGPAPSSESGGGLTLPTSGNANIGSIAGGVAGGVAGLVLICGLLFFCLRKRKSRQPRWAEKNLEGPRFMDKMKAKAAGVGVMFAKVKGSKKGPAKNPYQRHSQQDSISSVYSTADSQGFYAPRDVKRSSSRKSERNRLRKKNSSVSSQSTFAGILEEHERSANNPFADPEPPRLLRLSNPDAASPRGPLTPQPALTSVQPAQNPFASAFDEPNLLLSAPGHQRTQSQASALTAHPPSFVFPTNPTRRKSVPKPMLDPPPPSQASGRNQARRSSMALPTFDATSTAASGESDYFGEPGPSRPGTGMFTPGLPTGRTVRQSDPFDLDRPEVLRFGNVLGRNEVRASVTRQNTRSKRTSSAGAGNWSSVKDAAAGPFSWNVIPRR</sequence>
<feature type="compositionally biased region" description="Polar residues" evidence="1">
    <location>
        <begin position="362"/>
        <end position="379"/>
    </location>
</feature>
<dbReference type="VEuPathDB" id="FungiDB:JI435_158470"/>
<evidence type="ECO:0000256" key="1">
    <source>
        <dbReference type="SAM" id="MobiDB-lite"/>
    </source>
</evidence>
<feature type="region of interest" description="Disordered" evidence="1">
    <location>
        <begin position="1"/>
        <end position="140"/>
    </location>
</feature>
<feature type="compositionally biased region" description="Low complexity" evidence="1">
    <location>
        <begin position="83"/>
        <end position="102"/>
    </location>
</feature>
<name>A0A7U2EYZ4_PHANO</name>